<dbReference type="PANTHER" id="PTHR43708">
    <property type="entry name" value="CONSERVED EXPRESSED OXIDOREDUCTASE (EUROFUNG)"/>
    <property type="match status" value="1"/>
</dbReference>
<dbReference type="Proteomes" id="UP000027192">
    <property type="component" value="Unassembled WGS sequence"/>
</dbReference>
<dbReference type="GO" id="GO:0000166">
    <property type="term" value="F:nucleotide binding"/>
    <property type="evidence" value="ECO:0007669"/>
    <property type="project" value="InterPro"/>
</dbReference>
<gene>
    <name evidence="5" type="ORF">EA58_13235</name>
</gene>
<dbReference type="AlphaFoldDB" id="A0A066RL83"/>
<dbReference type="InterPro" id="IPR036291">
    <property type="entry name" value="NAD(P)-bd_dom_sf"/>
</dbReference>
<dbReference type="EMBL" id="JMIB01000026">
    <property type="protein sequence ID" value="KDM91109.1"/>
    <property type="molecule type" value="Genomic_DNA"/>
</dbReference>
<sequence length="346" mass="38686">MPYAPVKTAVVGYGFSAKTFHLPFIQTLPELELTALSSSQKSAVQADWPGVACYDDADTMLVESDAELVIITAPNDVHFRLAKLALENGKHVIVEKPFVTKVEDGEALIRLAEEKGLVLSVFHNRRWDGDFLTVKKLIEESKLGDVKYFESHFDRFRPEVRQRWREQAQDGGGILFDLAPHLLDQALALFGAPQALTAQCKIMRPGASTIDYFNLVLHYPAHFVHLHANLYSPEPNLRYKVLGTQGKYEKYGLDPQEEYLKAGVKPELPTWAEEPSSHYGQFHQETDSQVIPTELGGYQCYFAGVADAIRQGKPNPVPAEEALLNIRLIQLALESSQLGQTLKVDV</sequence>
<organism evidence="5 6">
    <name type="scientific">Photobacterium galatheae</name>
    <dbReference type="NCBI Taxonomy" id="1654360"/>
    <lineage>
        <taxon>Bacteria</taxon>
        <taxon>Pseudomonadati</taxon>
        <taxon>Pseudomonadota</taxon>
        <taxon>Gammaproteobacteria</taxon>
        <taxon>Vibrionales</taxon>
        <taxon>Vibrionaceae</taxon>
        <taxon>Photobacterium</taxon>
    </lineage>
</organism>
<dbReference type="GO" id="GO:0016491">
    <property type="term" value="F:oxidoreductase activity"/>
    <property type="evidence" value="ECO:0007669"/>
    <property type="project" value="UniProtKB-KW"/>
</dbReference>
<dbReference type="RefSeq" id="WP_036753485.1">
    <property type="nucleotide sequence ID" value="NZ_JAGSGC010000009.1"/>
</dbReference>
<evidence type="ECO:0000313" key="6">
    <source>
        <dbReference type="Proteomes" id="UP000027192"/>
    </source>
</evidence>
<dbReference type="Pfam" id="PF02894">
    <property type="entry name" value="GFO_IDH_MocA_C"/>
    <property type="match status" value="1"/>
</dbReference>
<dbReference type="Pfam" id="PF01408">
    <property type="entry name" value="GFO_IDH_MocA"/>
    <property type="match status" value="1"/>
</dbReference>
<dbReference type="Gene3D" id="3.40.50.720">
    <property type="entry name" value="NAD(P)-binding Rossmann-like Domain"/>
    <property type="match status" value="1"/>
</dbReference>
<dbReference type="Gene3D" id="3.30.360.10">
    <property type="entry name" value="Dihydrodipicolinate Reductase, domain 2"/>
    <property type="match status" value="1"/>
</dbReference>
<proteinExistence type="inferred from homology"/>
<evidence type="ECO:0000259" key="3">
    <source>
        <dbReference type="Pfam" id="PF01408"/>
    </source>
</evidence>
<evidence type="ECO:0000313" key="5">
    <source>
        <dbReference type="EMBL" id="KDM91109.1"/>
    </source>
</evidence>
<evidence type="ECO:0000256" key="2">
    <source>
        <dbReference type="ARBA" id="ARBA00023002"/>
    </source>
</evidence>
<dbReference type="PANTHER" id="PTHR43708:SF5">
    <property type="entry name" value="CONSERVED EXPRESSED OXIDOREDUCTASE (EUROFUNG)-RELATED"/>
    <property type="match status" value="1"/>
</dbReference>
<reference evidence="5 6" key="1">
    <citation type="submission" date="2014-04" db="EMBL/GenBank/DDBJ databases">
        <title>Draft genome sequence of Photobacterium halotolerans S2753: a solonamide, ngercheumicin and holomycin producer.</title>
        <authorList>
            <person name="Machado H.R."/>
            <person name="Gram L."/>
        </authorList>
    </citation>
    <scope>NUCLEOTIDE SEQUENCE [LARGE SCALE GENOMIC DNA]</scope>
    <source>
        <strain evidence="5 6">S2753</strain>
    </source>
</reference>
<accession>A0A066RL83</accession>
<keyword evidence="6" id="KW-1185">Reference proteome</keyword>
<protein>
    <submittedName>
        <fullName evidence="5">Oxidoreductase</fullName>
    </submittedName>
</protein>
<feature type="domain" description="Gfo/Idh/MocA-like oxidoreductase N-terminal" evidence="3">
    <location>
        <begin position="7"/>
        <end position="123"/>
    </location>
</feature>
<dbReference type="OrthoDB" id="9774191at2"/>
<dbReference type="InterPro" id="IPR004104">
    <property type="entry name" value="Gfo/Idh/MocA-like_OxRdtase_C"/>
</dbReference>
<comment type="caution">
    <text evidence="5">The sequence shown here is derived from an EMBL/GenBank/DDBJ whole genome shotgun (WGS) entry which is preliminary data.</text>
</comment>
<dbReference type="InterPro" id="IPR000683">
    <property type="entry name" value="Gfo/Idh/MocA-like_OxRdtase_N"/>
</dbReference>
<keyword evidence="2" id="KW-0560">Oxidoreductase</keyword>
<dbReference type="SUPFAM" id="SSF51735">
    <property type="entry name" value="NAD(P)-binding Rossmann-fold domains"/>
    <property type="match status" value="1"/>
</dbReference>
<evidence type="ECO:0000256" key="1">
    <source>
        <dbReference type="ARBA" id="ARBA00010928"/>
    </source>
</evidence>
<feature type="domain" description="Gfo/Idh/MocA-like oxidoreductase C-terminal" evidence="4">
    <location>
        <begin position="135"/>
        <end position="344"/>
    </location>
</feature>
<dbReference type="STRING" id="1654360.EA58_13235"/>
<comment type="similarity">
    <text evidence="1">Belongs to the Gfo/Idh/MocA family.</text>
</comment>
<dbReference type="InterPro" id="IPR051317">
    <property type="entry name" value="Gfo/Idh/MocA_oxidoreduct"/>
</dbReference>
<name>A0A066RL83_9GAMM</name>
<dbReference type="NCBIfam" id="NF008607">
    <property type="entry name" value="PRK11579.1"/>
    <property type="match status" value="1"/>
</dbReference>
<evidence type="ECO:0000259" key="4">
    <source>
        <dbReference type="Pfam" id="PF02894"/>
    </source>
</evidence>